<dbReference type="PANTHER" id="PTHR46552">
    <property type="entry name" value="NADH-UBIQUINONE OXIDOREDUCTASE CHAIN 2"/>
    <property type="match status" value="1"/>
</dbReference>
<comment type="function">
    <text evidence="1">Core subunit of the mitochondrial membrane respiratory chain NADH dehydrogenase (Complex I) that is believed to belong to the minimal assembly required for catalysis. Complex I functions in the transfer of electrons from NADH to the respiratory chain. The immediate electron acceptor for the enzyme is believed to be ubiquinone.</text>
</comment>
<dbReference type="PANTHER" id="PTHR46552:SF1">
    <property type="entry name" value="NADH-UBIQUINONE OXIDOREDUCTASE CHAIN 2"/>
    <property type="match status" value="1"/>
</dbReference>
<keyword evidence="14 18" id="KW-0830">Ubiquinone</keyword>
<gene>
    <name evidence="20" type="primary">ND2</name>
</gene>
<dbReference type="EC" id="7.1.1.2" evidence="4 18"/>
<evidence type="ECO:0000256" key="7">
    <source>
        <dbReference type="ARBA" id="ARBA00022660"/>
    </source>
</evidence>
<evidence type="ECO:0000256" key="12">
    <source>
        <dbReference type="ARBA" id="ARBA00022989"/>
    </source>
</evidence>
<evidence type="ECO:0000256" key="6">
    <source>
        <dbReference type="ARBA" id="ARBA00022448"/>
    </source>
</evidence>
<reference evidence="20" key="1">
    <citation type="journal article" date="2019" name="Appl. Entomol. Zool. (Jpn.)">
        <title>Qualitative real-time PCR identification of the khapra beetle, Trogoderma granarium (Coleoptera: Dermestidae).</title>
        <authorList>
            <person name="Furui S."/>
            <person name="Miyanoshita A."/>
            <person name="Imamura T."/>
            <person name="Minegishi Y."/>
            <person name="Kokutani R."/>
        </authorList>
    </citation>
    <scope>NUCLEOTIDE SEQUENCE</scope>
    <source>
        <strain evidence="20">NFRI</strain>
    </source>
</reference>
<evidence type="ECO:0000256" key="16">
    <source>
        <dbReference type="ARBA" id="ARBA00023136"/>
    </source>
</evidence>
<feature type="transmembrane region" description="Helical" evidence="18">
    <location>
        <begin position="130"/>
        <end position="150"/>
    </location>
</feature>
<dbReference type="Pfam" id="PF00361">
    <property type="entry name" value="Proton_antipo_M"/>
    <property type="match status" value="1"/>
</dbReference>
<evidence type="ECO:0000256" key="3">
    <source>
        <dbReference type="ARBA" id="ARBA00007012"/>
    </source>
</evidence>
<comment type="function">
    <text evidence="18">Core subunit of the mitochondrial membrane respiratory chain NADH dehydrogenase (Complex I) which catalyzes electron transfer from NADH through the respiratory chain, using ubiquinone as an electron acceptor. Essential for the catalytic activity and assembly of complex I.</text>
</comment>
<geneLocation type="mitochondrion" evidence="20"/>
<comment type="catalytic activity">
    <reaction evidence="17 18">
        <text>a ubiquinone + NADH + 5 H(+)(in) = a ubiquinol + NAD(+) + 4 H(+)(out)</text>
        <dbReference type="Rhea" id="RHEA:29091"/>
        <dbReference type="Rhea" id="RHEA-COMP:9565"/>
        <dbReference type="Rhea" id="RHEA-COMP:9566"/>
        <dbReference type="ChEBI" id="CHEBI:15378"/>
        <dbReference type="ChEBI" id="CHEBI:16389"/>
        <dbReference type="ChEBI" id="CHEBI:17976"/>
        <dbReference type="ChEBI" id="CHEBI:57540"/>
        <dbReference type="ChEBI" id="CHEBI:57945"/>
        <dbReference type="EC" id="7.1.1.2"/>
    </reaction>
</comment>
<evidence type="ECO:0000256" key="18">
    <source>
        <dbReference type="RuleBase" id="RU003403"/>
    </source>
</evidence>
<keyword evidence="8 18" id="KW-0812">Transmembrane</keyword>
<evidence type="ECO:0000256" key="4">
    <source>
        <dbReference type="ARBA" id="ARBA00012944"/>
    </source>
</evidence>
<evidence type="ECO:0000256" key="11">
    <source>
        <dbReference type="ARBA" id="ARBA00022982"/>
    </source>
</evidence>
<evidence type="ECO:0000259" key="19">
    <source>
        <dbReference type="Pfam" id="PF00361"/>
    </source>
</evidence>
<feature type="transmembrane region" description="Helical" evidence="18">
    <location>
        <begin position="59"/>
        <end position="78"/>
    </location>
</feature>
<feature type="domain" description="NADH:quinone oxidoreductase/Mrp antiporter transmembrane" evidence="19">
    <location>
        <begin position="23"/>
        <end position="281"/>
    </location>
</feature>
<keyword evidence="16 18" id="KW-0472">Membrane</keyword>
<keyword evidence="13 18" id="KW-0520">NAD</keyword>
<evidence type="ECO:0000256" key="9">
    <source>
        <dbReference type="ARBA" id="ARBA00022792"/>
    </source>
</evidence>
<evidence type="ECO:0000256" key="15">
    <source>
        <dbReference type="ARBA" id="ARBA00023128"/>
    </source>
</evidence>
<protein>
    <recommendedName>
        <fullName evidence="5 18">NADH-ubiquinone oxidoreductase chain 2</fullName>
        <ecNumber evidence="4 18">7.1.1.2</ecNumber>
    </recommendedName>
</protein>
<dbReference type="EMBL" id="LC386209">
    <property type="protein sequence ID" value="BBE28404.1"/>
    <property type="molecule type" value="Genomic_DNA"/>
</dbReference>
<sequence length="336" mass="38645">MKNLYKLSFFALMISGTLITISSSSWIMMWAGLEINLLSIIPLLTNVKNKMESEASMKYFITQALASTIFLFSTIALMSKTMTQLNSSSILMDCAILTKMGAAPFHFWFPEIMEGLNWSTSTIMLTWQKIAPMVIFMYLPKSIIVTTMTIMSSMMISGLMGINQTSLRKILAYSSINHIGWMIGAMMTNQAIWMMYMIIYTLMTINITFMLKMNNIFQMNQLMNSMNQSKSMKIMFSLNFLSLGGLPPFIGFIPKWMTINNLIDQKLYPLTLMMIIMTLMTLFFYMRITVSAMTMSNTETMKQNQSKQQINNYNIKLHRTLSTINHPYTNKLYLSI</sequence>
<dbReference type="GO" id="GO:0006120">
    <property type="term" value="P:mitochondrial electron transport, NADH to ubiquinone"/>
    <property type="evidence" value="ECO:0007669"/>
    <property type="project" value="InterPro"/>
</dbReference>
<keyword evidence="12 18" id="KW-1133">Transmembrane helix</keyword>
<feature type="transmembrane region" description="Helical" evidence="18">
    <location>
        <begin position="7"/>
        <end position="29"/>
    </location>
</feature>
<dbReference type="InterPro" id="IPR003917">
    <property type="entry name" value="NADH_UbQ_OxRdtase_chain2"/>
</dbReference>
<dbReference type="GO" id="GO:0008137">
    <property type="term" value="F:NADH dehydrogenase (ubiquinone) activity"/>
    <property type="evidence" value="ECO:0007669"/>
    <property type="project" value="UniProtKB-EC"/>
</dbReference>
<dbReference type="AlphaFoldDB" id="A0A5H2V6B7"/>
<evidence type="ECO:0000256" key="1">
    <source>
        <dbReference type="ARBA" id="ARBA00003257"/>
    </source>
</evidence>
<keyword evidence="11 18" id="KW-0249">Electron transport</keyword>
<name>A0A5H2V6B7_9COLE</name>
<feature type="transmembrane region" description="Helical" evidence="18">
    <location>
        <begin position="193"/>
        <end position="213"/>
    </location>
</feature>
<dbReference type="PRINTS" id="PR01436">
    <property type="entry name" value="NADHDHGNASE2"/>
</dbReference>
<evidence type="ECO:0000313" key="20">
    <source>
        <dbReference type="EMBL" id="BBE28404.1"/>
    </source>
</evidence>
<accession>A0A5H2V6B7</accession>
<keyword evidence="10 18" id="KW-1278">Translocase</keyword>
<comment type="similarity">
    <text evidence="3 18">Belongs to the complex I subunit 2 family.</text>
</comment>
<keyword evidence="6" id="KW-0813">Transport</keyword>
<comment type="subcellular location">
    <subcellularLocation>
        <location evidence="2 18">Mitochondrion inner membrane</location>
        <topology evidence="2 18">Multi-pass membrane protein</topology>
    </subcellularLocation>
</comment>
<evidence type="ECO:0000256" key="8">
    <source>
        <dbReference type="ARBA" id="ARBA00022692"/>
    </source>
</evidence>
<organism evidence="20">
    <name type="scientific">Trogoderma granarium</name>
    <dbReference type="NCBI Taxonomy" id="591392"/>
    <lineage>
        <taxon>Eukaryota</taxon>
        <taxon>Metazoa</taxon>
        <taxon>Ecdysozoa</taxon>
        <taxon>Arthropoda</taxon>
        <taxon>Hexapoda</taxon>
        <taxon>Insecta</taxon>
        <taxon>Pterygota</taxon>
        <taxon>Neoptera</taxon>
        <taxon>Endopterygota</taxon>
        <taxon>Coleoptera</taxon>
        <taxon>Polyphaga</taxon>
        <taxon>Bostrichiformia</taxon>
        <taxon>Dermestidae</taxon>
        <taxon>Megatominae</taxon>
        <taxon>Trogoderma</taxon>
    </lineage>
</organism>
<keyword evidence="15 18" id="KW-0496">Mitochondrion</keyword>
<keyword evidence="9 18" id="KW-0999">Mitochondrion inner membrane</keyword>
<feature type="transmembrane region" description="Helical" evidence="18">
    <location>
        <begin position="266"/>
        <end position="286"/>
    </location>
</feature>
<feature type="transmembrane region" description="Helical" evidence="18">
    <location>
        <begin position="234"/>
        <end position="254"/>
    </location>
</feature>
<evidence type="ECO:0000256" key="5">
    <source>
        <dbReference type="ARBA" id="ARBA00021008"/>
    </source>
</evidence>
<evidence type="ECO:0000256" key="13">
    <source>
        <dbReference type="ARBA" id="ARBA00023027"/>
    </source>
</evidence>
<proteinExistence type="inferred from homology"/>
<keyword evidence="7 18" id="KW-0679">Respiratory chain</keyword>
<dbReference type="InterPro" id="IPR001750">
    <property type="entry name" value="ND/Mrp_TM"/>
</dbReference>
<dbReference type="InterPro" id="IPR050175">
    <property type="entry name" value="Complex_I_Subunit_2"/>
</dbReference>
<evidence type="ECO:0000256" key="17">
    <source>
        <dbReference type="ARBA" id="ARBA00049551"/>
    </source>
</evidence>
<evidence type="ECO:0000256" key="10">
    <source>
        <dbReference type="ARBA" id="ARBA00022967"/>
    </source>
</evidence>
<dbReference type="GO" id="GO:0005743">
    <property type="term" value="C:mitochondrial inner membrane"/>
    <property type="evidence" value="ECO:0007669"/>
    <property type="project" value="UniProtKB-SubCell"/>
</dbReference>
<evidence type="ECO:0000256" key="14">
    <source>
        <dbReference type="ARBA" id="ARBA00023075"/>
    </source>
</evidence>
<evidence type="ECO:0000256" key="2">
    <source>
        <dbReference type="ARBA" id="ARBA00004448"/>
    </source>
</evidence>